<organism evidence="1 2">
    <name type="scientific">Chitinophaga rhizophila</name>
    <dbReference type="NCBI Taxonomy" id="2866212"/>
    <lineage>
        <taxon>Bacteria</taxon>
        <taxon>Pseudomonadati</taxon>
        <taxon>Bacteroidota</taxon>
        <taxon>Chitinophagia</taxon>
        <taxon>Chitinophagales</taxon>
        <taxon>Chitinophagaceae</taxon>
        <taxon>Chitinophaga</taxon>
    </lineage>
</organism>
<keyword evidence="2" id="KW-1185">Reference proteome</keyword>
<proteinExistence type="predicted"/>
<sequence>MVHSNVDLWPVIAATAVTTSVESDLPGTGNAAISGNRLASFFQVAGKLIHSPCLLFCKKQQLLIPALILEDILPFIFLY</sequence>
<protein>
    <submittedName>
        <fullName evidence="1">Uncharacterized protein</fullName>
    </submittedName>
</protein>
<accession>A0ABS7GKS3</accession>
<dbReference type="Proteomes" id="UP000812961">
    <property type="component" value="Unassembled WGS sequence"/>
</dbReference>
<gene>
    <name evidence="1" type="ORF">K1Y79_28605</name>
</gene>
<dbReference type="EMBL" id="JAICCF010000007">
    <property type="protein sequence ID" value="MBW8688331.1"/>
    <property type="molecule type" value="Genomic_DNA"/>
</dbReference>
<evidence type="ECO:0000313" key="2">
    <source>
        <dbReference type="Proteomes" id="UP000812961"/>
    </source>
</evidence>
<reference evidence="1 2" key="1">
    <citation type="submission" date="2021-08" db="EMBL/GenBank/DDBJ databases">
        <title>The genome sequence of Chitinophaga sp. B61.</title>
        <authorList>
            <person name="Zhang X."/>
        </authorList>
    </citation>
    <scope>NUCLEOTIDE SEQUENCE [LARGE SCALE GENOMIC DNA]</scope>
    <source>
        <strain evidence="1 2">B61</strain>
    </source>
</reference>
<dbReference type="RefSeq" id="WP_220253657.1">
    <property type="nucleotide sequence ID" value="NZ_JAICCF010000007.1"/>
</dbReference>
<evidence type="ECO:0000313" key="1">
    <source>
        <dbReference type="EMBL" id="MBW8688331.1"/>
    </source>
</evidence>
<name>A0ABS7GKS3_9BACT</name>
<comment type="caution">
    <text evidence="1">The sequence shown here is derived from an EMBL/GenBank/DDBJ whole genome shotgun (WGS) entry which is preliminary data.</text>
</comment>